<dbReference type="SUPFAM" id="SSF55811">
    <property type="entry name" value="Nudix"/>
    <property type="match status" value="1"/>
</dbReference>
<proteinExistence type="predicted"/>
<evidence type="ECO:0000256" key="2">
    <source>
        <dbReference type="ARBA" id="ARBA00022801"/>
    </source>
</evidence>
<keyword evidence="5" id="KW-1185">Reference proteome</keyword>
<dbReference type="Gene3D" id="3.90.79.10">
    <property type="entry name" value="Nucleoside Triphosphate Pyrophosphohydrolase"/>
    <property type="match status" value="1"/>
</dbReference>
<dbReference type="Proteomes" id="UP000564677">
    <property type="component" value="Unassembled WGS sequence"/>
</dbReference>
<dbReference type="GO" id="GO:0016787">
    <property type="term" value="F:hydrolase activity"/>
    <property type="evidence" value="ECO:0007669"/>
    <property type="project" value="UniProtKB-KW"/>
</dbReference>
<dbReference type="PANTHER" id="PTHR43046:SF2">
    <property type="entry name" value="8-OXO-DGTP DIPHOSPHATASE-RELATED"/>
    <property type="match status" value="1"/>
</dbReference>
<keyword evidence="2" id="KW-0378">Hydrolase</keyword>
<dbReference type="InterPro" id="IPR015797">
    <property type="entry name" value="NUDIX_hydrolase-like_dom_sf"/>
</dbReference>
<dbReference type="InterPro" id="IPR000086">
    <property type="entry name" value="NUDIX_hydrolase_dom"/>
</dbReference>
<accession>A0A7X5ZUE8</accession>
<dbReference type="PROSITE" id="PS51462">
    <property type="entry name" value="NUDIX"/>
    <property type="match status" value="1"/>
</dbReference>
<dbReference type="Pfam" id="PF00293">
    <property type="entry name" value="NUDIX"/>
    <property type="match status" value="1"/>
</dbReference>
<dbReference type="AlphaFoldDB" id="A0A7X5ZUE8"/>
<evidence type="ECO:0000256" key="1">
    <source>
        <dbReference type="ARBA" id="ARBA00001946"/>
    </source>
</evidence>
<comment type="caution">
    <text evidence="4">The sequence shown here is derived from an EMBL/GenBank/DDBJ whole genome shotgun (WGS) entry which is preliminary data.</text>
</comment>
<evidence type="ECO:0000313" key="4">
    <source>
        <dbReference type="EMBL" id="NIJ63930.1"/>
    </source>
</evidence>
<organism evidence="4 5">
    <name type="scientific">Sphingomonas leidyi</name>
    <dbReference type="NCBI Taxonomy" id="68569"/>
    <lineage>
        <taxon>Bacteria</taxon>
        <taxon>Pseudomonadati</taxon>
        <taxon>Pseudomonadota</taxon>
        <taxon>Alphaproteobacteria</taxon>
        <taxon>Sphingomonadales</taxon>
        <taxon>Sphingomonadaceae</taxon>
        <taxon>Sphingomonas</taxon>
    </lineage>
</organism>
<sequence length="145" mass="15447">MGWTIVSVDADGAMPPIRIAAALIDDGAGHMLLVRKRGTAAYMQAGGKIEPGEAPIEALRRELAEEIGLAITDAPWLGRFHASAANEPGHRVEAELFHLTAPHDPAIAAEIEEAIWVAIACAGKLPLAPMTREHVLPIALKLLDR</sequence>
<dbReference type="InterPro" id="IPR020084">
    <property type="entry name" value="NUDIX_hydrolase_CS"/>
</dbReference>
<gene>
    <name evidence="4" type="ORF">FHR20_000861</name>
</gene>
<dbReference type="PROSITE" id="PS00893">
    <property type="entry name" value="NUDIX_BOX"/>
    <property type="match status" value="1"/>
</dbReference>
<feature type="domain" description="Nudix hydrolase" evidence="3">
    <location>
        <begin position="14"/>
        <end position="144"/>
    </location>
</feature>
<name>A0A7X5ZUE8_9SPHN</name>
<dbReference type="PANTHER" id="PTHR43046">
    <property type="entry name" value="GDP-MANNOSE MANNOSYL HYDROLASE"/>
    <property type="match status" value="1"/>
</dbReference>
<evidence type="ECO:0000259" key="3">
    <source>
        <dbReference type="PROSITE" id="PS51462"/>
    </source>
</evidence>
<dbReference type="EMBL" id="JAASQV010000001">
    <property type="protein sequence ID" value="NIJ63930.1"/>
    <property type="molecule type" value="Genomic_DNA"/>
</dbReference>
<dbReference type="CDD" id="cd04690">
    <property type="entry name" value="NUDIX_Hydrolase"/>
    <property type="match status" value="1"/>
</dbReference>
<evidence type="ECO:0000313" key="5">
    <source>
        <dbReference type="Proteomes" id="UP000564677"/>
    </source>
</evidence>
<protein>
    <submittedName>
        <fullName evidence="4">8-oxo-dGTP pyrophosphatase MutT (NUDIX family)</fullName>
    </submittedName>
</protein>
<reference evidence="4 5" key="1">
    <citation type="submission" date="2020-03" db="EMBL/GenBank/DDBJ databases">
        <title>Genomic Encyclopedia of Type Strains, Phase IV (KMG-IV): sequencing the most valuable type-strain genomes for metagenomic binning, comparative biology and taxonomic classification.</title>
        <authorList>
            <person name="Goeker M."/>
        </authorList>
    </citation>
    <scope>NUCLEOTIDE SEQUENCE [LARGE SCALE GENOMIC DNA]</scope>
    <source>
        <strain evidence="4 5">DSM 4733</strain>
    </source>
</reference>
<comment type="cofactor">
    <cofactor evidence="1">
        <name>Mg(2+)</name>
        <dbReference type="ChEBI" id="CHEBI:18420"/>
    </cofactor>
</comment>